<dbReference type="CDD" id="cd18989">
    <property type="entry name" value="LGIC_ECD_cation"/>
    <property type="match status" value="1"/>
</dbReference>
<dbReference type="GO" id="GO:0016020">
    <property type="term" value="C:membrane"/>
    <property type="evidence" value="ECO:0007669"/>
    <property type="project" value="UniProtKB-SubCell"/>
</dbReference>
<dbReference type="FunFam" id="1.20.58.390:FF:000071">
    <property type="entry name" value="Ligand-Gated ion Channel"/>
    <property type="match status" value="1"/>
</dbReference>
<dbReference type="Gene3D" id="1.20.58.390">
    <property type="entry name" value="Neurotransmitter-gated ion-channel transmembrane domain"/>
    <property type="match status" value="1"/>
</dbReference>
<dbReference type="Pfam" id="PF02932">
    <property type="entry name" value="Neur_chan_memb"/>
    <property type="match status" value="1"/>
</dbReference>
<dbReference type="PANTHER" id="PTHR18945">
    <property type="entry name" value="NEUROTRANSMITTER GATED ION CHANNEL"/>
    <property type="match status" value="1"/>
</dbReference>
<name>A0A915PBL0_9BILA</name>
<keyword evidence="2 5" id="KW-0812">Transmembrane</keyword>
<dbReference type="Gene3D" id="2.70.170.10">
    <property type="entry name" value="Neurotransmitter-gated ion-channel ligand-binding domain"/>
    <property type="match status" value="1"/>
</dbReference>
<evidence type="ECO:0000313" key="8">
    <source>
        <dbReference type="Proteomes" id="UP000887560"/>
    </source>
</evidence>
<dbReference type="WBParaSite" id="scf7180000424046.g12117">
    <property type="protein sequence ID" value="scf7180000424046.g12117"/>
    <property type="gene ID" value="scf7180000424046.g12117"/>
</dbReference>
<dbReference type="InterPro" id="IPR036719">
    <property type="entry name" value="Neuro-gated_channel_TM_sf"/>
</dbReference>
<dbReference type="SUPFAM" id="SSF63712">
    <property type="entry name" value="Nicotinic receptor ligand binding domain-like"/>
    <property type="match status" value="1"/>
</dbReference>
<evidence type="ECO:0000256" key="1">
    <source>
        <dbReference type="ARBA" id="ARBA00004141"/>
    </source>
</evidence>
<organism evidence="8 9">
    <name type="scientific">Meloidogyne floridensis</name>
    <dbReference type="NCBI Taxonomy" id="298350"/>
    <lineage>
        <taxon>Eukaryota</taxon>
        <taxon>Metazoa</taxon>
        <taxon>Ecdysozoa</taxon>
        <taxon>Nematoda</taxon>
        <taxon>Chromadorea</taxon>
        <taxon>Rhabditida</taxon>
        <taxon>Tylenchina</taxon>
        <taxon>Tylenchomorpha</taxon>
        <taxon>Tylenchoidea</taxon>
        <taxon>Meloidogynidae</taxon>
        <taxon>Meloidogyninae</taxon>
        <taxon>Meloidogyne</taxon>
    </lineage>
</organism>
<evidence type="ECO:0000259" key="6">
    <source>
        <dbReference type="Pfam" id="PF02931"/>
    </source>
</evidence>
<evidence type="ECO:0000256" key="2">
    <source>
        <dbReference type="ARBA" id="ARBA00022692"/>
    </source>
</evidence>
<feature type="transmembrane region" description="Helical" evidence="5">
    <location>
        <begin position="180"/>
        <end position="203"/>
    </location>
</feature>
<dbReference type="InterPro" id="IPR036734">
    <property type="entry name" value="Neur_chan_lig-bd_sf"/>
</dbReference>
<dbReference type="InterPro" id="IPR006029">
    <property type="entry name" value="Neurotrans-gated_channel_TM"/>
</dbReference>
<evidence type="ECO:0000313" key="9">
    <source>
        <dbReference type="WBParaSite" id="scf7180000424046.g12117"/>
    </source>
</evidence>
<comment type="subcellular location">
    <subcellularLocation>
        <location evidence="1">Membrane</location>
        <topology evidence="1">Multi-pass membrane protein</topology>
    </subcellularLocation>
</comment>
<dbReference type="InterPro" id="IPR006201">
    <property type="entry name" value="Neur_channel"/>
</dbReference>
<dbReference type="InterPro" id="IPR006202">
    <property type="entry name" value="Neur_chan_lig-bd"/>
</dbReference>
<protein>
    <submittedName>
        <fullName evidence="9">Neurotransmitter-gated ion-channel ligand-binding domain-containing protein</fullName>
    </submittedName>
</protein>
<proteinExistence type="predicted"/>
<dbReference type="GO" id="GO:0004888">
    <property type="term" value="F:transmembrane signaling receptor activity"/>
    <property type="evidence" value="ECO:0007669"/>
    <property type="project" value="InterPro"/>
</dbReference>
<evidence type="ECO:0000256" key="3">
    <source>
        <dbReference type="ARBA" id="ARBA00022989"/>
    </source>
</evidence>
<evidence type="ECO:0000256" key="5">
    <source>
        <dbReference type="SAM" id="Phobius"/>
    </source>
</evidence>
<evidence type="ECO:0000256" key="4">
    <source>
        <dbReference type="ARBA" id="ARBA00023136"/>
    </source>
</evidence>
<feature type="transmembrane region" description="Helical" evidence="5">
    <location>
        <begin position="248"/>
        <end position="269"/>
    </location>
</feature>
<keyword evidence="3 5" id="KW-1133">Transmembrane helix</keyword>
<dbReference type="CDD" id="cd19051">
    <property type="entry name" value="LGIC_TM_cation"/>
    <property type="match status" value="1"/>
</dbReference>
<sequence length="286" mass="32276">MHPLLDNANNLGNAMTSTDQSSTDLLDFLFGGYDKRIRPFSDQQRPVIIEMTIVLAILTELRENQQVASFVISHIQKWKDPRLIWDPKLFSGLKQIVVPHSTVWLPKMFIYNSMDNKEMLTENRFDIRISSDGHIKANIPHYGNAEWELLNVTVRATKFMEDGEERVEVHYIIHLRRRPVYYITVIVAPTFLISALSILGIFTPGTNDGPRGEKVSLGLGSLLAMSVLLDIVSAAMPRSNSIPLLGHYIIFTIVLCAVGVGVSMLLLAMSRHFIQSGELPSEKLYR</sequence>
<feature type="transmembrane region" description="Helical" evidence="5">
    <location>
        <begin position="215"/>
        <end position="236"/>
    </location>
</feature>
<feature type="domain" description="Neurotransmitter-gated ion-channel transmembrane" evidence="7">
    <location>
        <begin position="186"/>
        <end position="267"/>
    </location>
</feature>
<dbReference type="SUPFAM" id="SSF90112">
    <property type="entry name" value="Neurotransmitter-gated ion-channel transmembrane pore"/>
    <property type="match status" value="1"/>
</dbReference>
<keyword evidence="8" id="KW-1185">Reference proteome</keyword>
<dbReference type="GO" id="GO:0005230">
    <property type="term" value="F:extracellular ligand-gated monoatomic ion channel activity"/>
    <property type="evidence" value="ECO:0007669"/>
    <property type="project" value="InterPro"/>
</dbReference>
<dbReference type="Proteomes" id="UP000887560">
    <property type="component" value="Unplaced"/>
</dbReference>
<reference evidence="9" key="1">
    <citation type="submission" date="2022-11" db="UniProtKB">
        <authorList>
            <consortium name="WormBaseParasite"/>
        </authorList>
    </citation>
    <scope>IDENTIFICATION</scope>
</reference>
<dbReference type="AlphaFoldDB" id="A0A915PBL0"/>
<keyword evidence="4 5" id="KW-0472">Membrane</keyword>
<feature type="domain" description="Neurotransmitter-gated ion-channel ligand-binding" evidence="6">
    <location>
        <begin position="23"/>
        <end position="140"/>
    </location>
</feature>
<accession>A0A915PBL0</accession>
<dbReference type="Pfam" id="PF02931">
    <property type="entry name" value="Neur_chan_LBD"/>
    <property type="match status" value="1"/>
</dbReference>
<evidence type="ECO:0000259" key="7">
    <source>
        <dbReference type="Pfam" id="PF02932"/>
    </source>
</evidence>
<dbReference type="InterPro" id="IPR038050">
    <property type="entry name" value="Neuro_actylchol_rec"/>
</dbReference>